<dbReference type="PANTHER" id="PTHR10587:SF133">
    <property type="entry name" value="CHITIN DEACETYLASE 1-RELATED"/>
    <property type="match status" value="1"/>
</dbReference>
<evidence type="ECO:0000313" key="10">
    <source>
        <dbReference type="Proteomes" id="UP000053455"/>
    </source>
</evidence>
<comment type="function">
    <text evidence="1">Is involved in generating a small heat-stable compound (Nod), an acylated oligomer of N-acetylglucosamine, that stimulates mitosis in various plant protoplasts.</text>
</comment>
<organism evidence="9 10">
    <name type="scientific">Aurantiacibacter marinus</name>
    <dbReference type="NCBI Taxonomy" id="874156"/>
    <lineage>
        <taxon>Bacteria</taxon>
        <taxon>Pseudomonadati</taxon>
        <taxon>Pseudomonadota</taxon>
        <taxon>Alphaproteobacteria</taxon>
        <taxon>Sphingomonadales</taxon>
        <taxon>Erythrobacteraceae</taxon>
        <taxon>Aurantiacibacter</taxon>
    </lineage>
</organism>
<comment type="caution">
    <text evidence="9">The sequence shown here is derived from an EMBL/GenBank/DDBJ whole genome shotgun (WGS) entry which is preliminary data.</text>
</comment>
<dbReference type="SUPFAM" id="SSF88713">
    <property type="entry name" value="Glycoside hydrolase/deacetylase"/>
    <property type="match status" value="1"/>
</dbReference>
<dbReference type="GO" id="GO:0016810">
    <property type="term" value="F:hydrolase activity, acting on carbon-nitrogen (but not peptide) bonds"/>
    <property type="evidence" value="ECO:0007669"/>
    <property type="project" value="InterPro"/>
</dbReference>
<dbReference type="GO" id="GO:0005975">
    <property type="term" value="P:carbohydrate metabolic process"/>
    <property type="evidence" value="ECO:0007669"/>
    <property type="project" value="InterPro"/>
</dbReference>
<dbReference type="Pfam" id="PF01522">
    <property type="entry name" value="Polysacc_deac_1"/>
    <property type="match status" value="1"/>
</dbReference>
<dbReference type="Proteomes" id="UP000053455">
    <property type="component" value="Unassembled WGS sequence"/>
</dbReference>
<dbReference type="PATRIC" id="fig|874156.12.peg.1186"/>
<protein>
    <recommendedName>
        <fullName evidence="3">Chitooligosaccharide deacetylase</fullName>
    </recommendedName>
    <alternativeName>
        <fullName evidence="6">Nodulation protein B</fullName>
    </alternativeName>
</protein>
<feature type="region of interest" description="Disordered" evidence="7">
    <location>
        <begin position="1"/>
        <end position="23"/>
    </location>
</feature>
<evidence type="ECO:0000256" key="1">
    <source>
        <dbReference type="ARBA" id="ARBA00003236"/>
    </source>
</evidence>
<comment type="similarity">
    <text evidence="2">Belongs to the polysaccharide deacetylase family.</text>
</comment>
<dbReference type="EMBL" id="LBHU01000001">
    <property type="protein sequence ID" value="KLI65280.1"/>
    <property type="molecule type" value="Genomic_DNA"/>
</dbReference>
<dbReference type="PANTHER" id="PTHR10587">
    <property type="entry name" value="GLYCOSYL TRANSFERASE-RELATED"/>
    <property type="match status" value="1"/>
</dbReference>
<evidence type="ECO:0000256" key="4">
    <source>
        <dbReference type="ARBA" id="ARBA00022723"/>
    </source>
</evidence>
<evidence type="ECO:0000259" key="8">
    <source>
        <dbReference type="PROSITE" id="PS51677"/>
    </source>
</evidence>
<name>A0A0H0XY76_9SPHN</name>
<evidence type="ECO:0000256" key="3">
    <source>
        <dbReference type="ARBA" id="ARBA00020071"/>
    </source>
</evidence>
<feature type="domain" description="NodB homology" evidence="8">
    <location>
        <begin position="24"/>
        <end position="248"/>
    </location>
</feature>
<dbReference type="PROSITE" id="PS51677">
    <property type="entry name" value="NODB"/>
    <property type="match status" value="1"/>
</dbReference>
<keyword evidence="5" id="KW-0378">Hydrolase</keyword>
<evidence type="ECO:0000256" key="5">
    <source>
        <dbReference type="ARBA" id="ARBA00022801"/>
    </source>
</evidence>
<dbReference type="STRING" id="874156.GCA_001021555_00128"/>
<dbReference type="GO" id="GO:0016020">
    <property type="term" value="C:membrane"/>
    <property type="evidence" value="ECO:0007669"/>
    <property type="project" value="TreeGrafter"/>
</dbReference>
<dbReference type="GO" id="GO:0046872">
    <property type="term" value="F:metal ion binding"/>
    <property type="evidence" value="ECO:0007669"/>
    <property type="project" value="UniProtKB-KW"/>
</dbReference>
<dbReference type="InterPro" id="IPR050248">
    <property type="entry name" value="Polysacc_deacetylase_ArnD"/>
</dbReference>
<evidence type="ECO:0000313" key="9">
    <source>
        <dbReference type="EMBL" id="KLI65280.1"/>
    </source>
</evidence>
<dbReference type="Gene3D" id="3.20.20.370">
    <property type="entry name" value="Glycoside hydrolase/deacetylase"/>
    <property type="match status" value="1"/>
</dbReference>
<keyword evidence="4" id="KW-0479">Metal-binding</keyword>
<accession>A0A0H0XY76</accession>
<keyword evidence="10" id="KW-1185">Reference proteome</keyword>
<dbReference type="AlphaFoldDB" id="A0A0H0XY76"/>
<sequence>MLSACATAPASSPEPPLGPTPADKRIALTFDDIPRHAGAFLEPDERAAILRQTLRDAGVAQAAFFINPARLHDRPGGVQHVMDYAADGHVLANHTATHPNLSDLTLEDYVADIDIAETWLSQLEGHRPWFRYPFLNEGRDDVAKRDGVRAALAQRGLSNGYVTVDASDWFYEQAAIEAQQGGHTMDMDAFRDLFVESHVEAAEFFDGLARAALGRSPAHVMLLHEADVTVLFLGDLIDALEARGWTVITADEAYADPFSQYAATYDTPSAQGTLTEQVAWERGLPAPRWYARNNVDLAREEFERRVLHQAAE</sequence>
<evidence type="ECO:0000256" key="6">
    <source>
        <dbReference type="ARBA" id="ARBA00032976"/>
    </source>
</evidence>
<evidence type="ECO:0000256" key="2">
    <source>
        <dbReference type="ARBA" id="ARBA00010973"/>
    </source>
</evidence>
<dbReference type="InterPro" id="IPR011330">
    <property type="entry name" value="Glyco_hydro/deAcase_b/a-brl"/>
</dbReference>
<evidence type="ECO:0000256" key="7">
    <source>
        <dbReference type="SAM" id="MobiDB-lite"/>
    </source>
</evidence>
<reference evidence="9 10" key="1">
    <citation type="submission" date="2015-04" db="EMBL/GenBank/DDBJ databases">
        <title>The draft genome sequence of Erythrobacter marinus HWDM-33.</title>
        <authorList>
            <person name="Zhuang L."/>
            <person name="Liu Y."/>
            <person name="Shao Z."/>
        </authorList>
    </citation>
    <scope>NUCLEOTIDE SEQUENCE [LARGE SCALE GENOMIC DNA]</scope>
    <source>
        <strain evidence="9 10">HWDM-33</strain>
    </source>
</reference>
<dbReference type="InterPro" id="IPR002509">
    <property type="entry name" value="NODB_dom"/>
</dbReference>
<proteinExistence type="inferred from homology"/>
<gene>
    <name evidence="9" type="ORF">AAV99_05725</name>
</gene>